<comment type="caution">
    <text evidence="2">The sequence shown here is derived from an EMBL/GenBank/DDBJ whole genome shotgun (WGS) entry which is preliminary data.</text>
</comment>
<sequence>MPFSRMIDPSTASPTGTVLFHNGMPYTYHNGMAVFPAQEYGGYPTQPQYPVMYSQPVIMPQQNFQYQPNQPQWPQSNSHWRWTAPIGYAPQPTSGHQYVYAHSVPPSQSAGLQLITIPQQPVAPAAGEFYVSQPPPVYHHQEAQAAATCRRSSRRRCRARLPAGGGTARPARQTRAPGAVKDGSSDWSETGLERLSALCLDEAAADGLHDGPPDAADSACAEDNSCSESGDGSARATPAGRERSPSPLPLTPPSSSVSPCADSVSSTTKSSSPQPPLGESGFASHPPKYTILAPQMSRMYMTPNAVPHYHIWTPYYTLQTSAGAIQAPAGGKGCPRHGYGAPLPPPSVPPPPLSPAGAPPPCWLHSAPPPPLSVHSSFPCPVPPPSNEPFSPSSGQMQRARYASPIKPALSRGGYICGPRAAGVPGRCGAGGLKQPDLGGAG</sequence>
<feature type="region of interest" description="Disordered" evidence="1">
    <location>
        <begin position="149"/>
        <end position="188"/>
    </location>
</feature>
<dbReference type="EMBL" id="VIIS01000163">
    <property type="protein sequence ID" value="KAF0312526.1"/>
    <property type="molecule type" value="Genomic_DNA"/>
</dbReference>
<feature type="region of interest" description="Disordered" evidence="1">
    <location>
        <begin position="206"/>
        <end position="287"/>
    </location>
</feature>
<name>A0A6A4WYD1_AMPAM</name>
<keyword evidence="3" id="KW-1185">Reference proteome</keyword>
<gene>
    <name evidence="2" type="ORF">FJT64_016730</name>
</gene>
<accession>A0A6A4WYD1</accession>
<evidence type="ECO:0000313" key="2">
    <source>
        <dbReference type="EMBL" id="KAF0312526.1"/>
    </source>
</evidence>
<evidence type="ECO:0000256" key="1">
    <source>
        <dbReference type="SAM" id="MobiDB-lite"/>
    </source>
</evidence>
<evidence type="ECO:0000313" key="3">
    <source>
        <dbReference type="Proteomes" id="UP000440578"/>
    </source>
</evidence>
<dbReference type="OrthoDB" id="762982at2759"/>
<feature type="compositionally biased region" description="Low complexity" evidence="1">
    <location>
        <begin position="253"/>
        <end position="272"/>
    </location>
</feature>
<reference evidence="2 3" key="1">
    <citation type="submission" date="2019-07" db="EMBL/GenBank/DDBJ databases">
        <title>Draft genome assembly of a fouling barnacle, Amphibalanus amphitrite (Darwin, 1854): The first reference genome for Thecostraca.</title>
        <authorList>
            <person name="Kim W."/>
        </authorList>
    </citation>
    <scope>NUCLEOTIDE SEQUENCE [LARGE SCALE GENOMIC DNA]</scope>
    <source>
        <strain evidence="2">SNU_AA5</strain>
        <tissue evidence="2">Soma without cirri and trophi</tissue>
    </source>
</reference>
<protein>
    <submittedName>
        <fullName evidence="2">Uncharacterized protein</fullName>
    </submittedName>
</protein>
<dbReference type="AlphaFoldDB" id="A0A6A4WYD1"/>
<organism evidence="2 3">
    <name type="scientific">Amphibalanus amphitrite</name>
    <name type="common">Striped barnacle</name>
    <name type="synonym">Balanus amphitrite</name>
    <dbReference type="NCBI Taxonomy" id="1232801"/>
    <lineage>
        <taxon>Eukaryota</taxon>
        <taxon>Metazoa</taxon>
        <taxon>Ecdysozoa</taxon>
        <taxon>Arthropoda</taxon>
        <taxon>Crustacea</taxon>
        <taxon>Multicrustacea</taxon>
        <taxon>Cirripedia</taxon>
        <taxon>Thoracica</taxon>
        <taxon>Thoracicalcarea</taxon>
        <taxon>Balanomorpha</taxon>
        <taxon>Balanoidea</taxon>
        <taxon>Balanidae</taxon>
        <taxon>Amphibalaninae</taxon>
        <taxon>Amphibalanus</taxon>
    </lineage>
</organism>
<proteinExistence type="predicted"/>
<dbReference type="Proteomes" id="UP000440578">
    <property type="component" value="Unassembled WGS sequence"/>
</dbReference>